<protein>
    <submittedName>
        <fullName evidence="1">Uncharacterized protein</fullName>
    </submittedName>
</protein>
<organism evidence="1 2">
    <name type="scientific">Meiothermus ruber (strain ATCC 35948 / DSM 1279 / VKM B-1258 / 21)</name>
    <name type="common">Thermus ruber</name>
    <dbReference type="NCBI Taxonomy" id="504728"/>
    <lineage>
        <taxon>Bacteria</taxon>
        <taxon>Thermotogati</taxon>
        <taxon>Deinococcota</taxon>
        <taxon>Deinococci</taxon>
        <taxon>Thermales</taxon>
        <taxon>Thermaceae</taxon>
        <taxon>Meiothermus</taxon>
    </lineage>
</organism>
<dbReference type="EMBL" id="CP001743">
    <property type="protein sequence ID" value="ADD27531.1"/>
    <property type="molecule type" value="Genomic_DNA"/>
</dbReference>
<evidence type="ECO:0000313" key="2">
    <source>
        <dbReference type="Proteomes" id="UP000006655"/>
    </source>
</evidence>
<reference evidence="1 2" key="1">
    <citation type="journal article" date="2010" name="Stand. Genomic Sci.">
        <title>Complete genome sequence of Meiothermus ruber type strain (21).</title>
        <authorList>
            <person name="Tindall B.J."/>
            <person name="Sikorski J."/>
            <person name="Lucas S."/>
            <person name="Goltsman E."/>
            <person name="Copeland A."/>
            <person name="Glavina Del Rio T."/>
            <person name="Nolan M."/>
            <person name="Tice H."/>
            <person name="Cheng J.F."/>
            <person name="Han C."/>
            <person name="Pitluck S."/>
            <person name="Liolios K."/>
            <person name="Ivanova N."/>
            <person name="Mavromatis K."/>
            <person name="Ovchinnikova G."/>
            <person name="Pati A."/>
            <person name="Fahnrich R."/>
            <person name="Goodwin L."/>
            <person name="Chen A."/>
            <person name="Palaniappan K."/>
            <person name="Land M."/>
            <person name="Hauser L."/>
            <person name="Chang Y.J."/>
            <person name="Jeffries C.D."/>
            <person name="Rohde M."/>
            <person name="Goker M."/>
            <person name="Woyke T."/>
            <person name="Bristow J."/>
            <person name="Eisen J.A."/>
            <person name="Markowitz V."/>
            <person name="Hugenholtz P."/>
            <person name="Kyrpides N.C."/>
            <person name="Klenk H.P."/>
            <person name="Lapidus A."/>
        </authorList>
    </citation>
    <scope>NUCLEOTIDE SEQUENCE [LARGE SCALE GENOMIC DNA]</scope>
    <source>
        <strain evidence="2">ATCC 35948 / DSM 1279 / VKM B-1258 / 21</strain>
    </source>
</reference>
<dbReference type="KEGG" id="mrb:Mrub_0765"/>
<name>A0A806CR40_MEIRD</name>
<proteinExistence type="predicted"/>
<evidence type="ECO:0000313" key="1">
    <source>
        <dbReference type="EMBL" id="ADD27531.1"/>
    </source>
</evidence>
<dbReference type="Proteomes" id="UP000006655">
    <property type="component" value="Chromosome"/>
</dbReference>
<dbReference type="AlphaFoldDB" id="A0A806CR40"/>
<keyword evidence="2" id="KW-1185">Reference proteome</keyword>
<sequence length="207" mass="22544">MVATPTEESNKMREVTALLEEGRRLQGRLADLGAALRQAAAELDRGHPPSPELAAGLVEASQAFDGLHERAQRLLGGVPIEPLLPQVLEALEVYRKALEAAALRQKALNVLEQVSSLIYRGGEEFLPLSAVQFDALGLMRQQKENTELNATVLALANGSHAYNLLLKLVTDKGMSNDEWVRVYQQVAQEIGQDLAVAAARGQIYLPE</sequence>
<accession>A0A806CR40</accession>
<gene>
    <name evidence="1" type="ordered locus">Mrub_0765</name>
</gene>